<gene>
    <name evidence="1" type="ORF">AOZ06_30365</name>
</gene>
<accession>A0A0N9HYK1</accession>
<organism evidence="1 2">
    <name type="scientific">Kibdelosporangium phytohabitans</name>
    <dbReference type="NCBI Taxonomy" id="860235"/>
    <lineage>
        <taxon>Bacteria</taxon>
        <taxon>Bacillati</taxon>
        <taxon>Actinomycetota</taxon>
        <taxon>Actinomycetes</taxon>
        <taxon>Pseudonocardiales</taxon>
        <taxon>Pseudonocardiaceae</taxon>
        <taxon>Kibdelosporangium</taxon>
    </lineage>
</organism>
<proteinExistence type="predicted"/>
<evidence type="ECO:0000313" key="1">
    <source>
        <dbReference type="EMBL" id="ALG10629.1"/>
    </source>
</evidence>
<dbReference type="Gene3D" id="3.30.70.100">
    <property type="match status" value="1"/>
</dbReference>
<dbReference type="InterPro" id="IPR021667">
    <property type="entry name" value="HapK"/>
</dbReference>
<sequence length="103" mass="11936">MQKVYCLYKLKPGVTAEQYIEWSKGVDQAITRQQPCVHQFRVYRFEGRRGGEAPWDVIEDIDVDSWEAWEKCLTTPEMADVVKGFREMADRESAVTVFGSEIV</sequence>
<dbReference type="STRING" id="860235.AOZ06_30365"/>
<dbReference type="InterPro" id="IPR011008">
    <property type="entry name" value="Dimeric_a/b-barrel"/>
</dbReference>
<dbReference type="KEGG" id="kphy:AOZ06_30365"/>
<dbReference type="Proteomes" id="UP000063699">
    <property type="component" value="Chromosome"/>
</dbReference>
<dbReference type="RefSeq" id="WP_054292532.1">
    <property type="nucleotide sequence ID" value="NZ_CP012752.1"/>
</dbReference>
<name>A0A0N9HYK1_9PSEU</name>
<keyword evidence="2" id="KW-1185">Reference proteome</keyword>
<evidence type="ECO:0008006" key="3">
    <source>
        <dbReference type="Google" id="ProtNLM"/>
    </source>
</evidence>
<evidence type="ECO:0000313" key="2">
    <source>
        <dbReference type="Proteomes" id="UP000063699"/>
    </source>
</evidence>
<reference evidence="1 2" key="1">
    <citation type="submission" date="2015-07" db="EMBL/GenBank/DDBJ databases">
        <title>Genome sequencing of Kibdelosporangium phytohabitans.</title>
        <authorList>
            <person name="Qin S."/>
            <person name="Xing K."/>
        </authorList>
    </citation>
    <scope>NUCLEOTIDE SEQUENCE [LARGE SCALE GENOMIC DNA]</scope>
    <source>
        <strain evidence="1 2">KLBMP1111</strain>
    </source>
</reference>
<dbReference type="EMBL" id="CP012752">
    <property type="protein sequence ID" value="ALG10629.1"/>
    <property type="molecule type" value="Genomic_DNA"/>
</dbReference>
<protein>
    <recommendedName>
        <fullName evidence="3">REDY-like protein HapK</fullName>
    </recommendedName>
</protein>
<dbReference type="Pfam" id="PF11639">
    <property type="entry name" value="HapK"/>
    <property type="match status" value="1"/>
</dbReference>
<dbReference type="AlphaFoldDB" id="A0A0N9HYK1"/>
<dbReference type="SUPFAM" id="SSF54909">
    <property type="entry name" value="Dimeric alpha+beta barrel"/>
    <property type="match status" value="1"/>
</dbReference>